<feature type="coiled-coil region" evidence="1">
    <location>
        <begin position="282"/>
        <end position="309"/>
    </location>
</feature>
<organism evidence="4 5">
    <name type="scientific">Linum tenue</name>
    <dbReference type="NCBI Taxonomy" id="586396"/>
    <lineage>
        <taxon>Eukaryota</taxon>
        <taxon>Viridiplantae</taxon>
        <taxon>Streptophyta</taxon>
        <taxon>Embryophyta</taxon>
        <taxon>Tracheophyta</taxon>
        <taxon>Spermatophyta</taxon>
        <taxon>Magnoliopsida</taxon>
        <taxon>eudicotyledons</taxon>
        <taxon>Gunneridae</taxon>
        <taxon>Pentapetalae</taxon>
        <taxon>rosids</taxon>
        <taxon>fabids</taxon>
        <taxon>Malpighiales</taxon>
        <taxon>Linaceae</taxon>
        <taxon>Linum</taxon>
    </lineage>
</organism>
<dbReference type="InterPro" id="IPR004252">
    <property type="entry name" value="Probable_transposase_24"/>
</dbReference>
<comment type="caution">
    <text evidence="4">The sequence shown here is derived from an EMBL/GenBank/DDBJ whole genome shotgun (WGS) entry which is preliminary data.</text>
</comment>
<accession>A0AAV0IR48</accession>
<evidence type="ECO:0000259" key="3">
    <source>
        <dbReference type="Pfam" id="PF03017"/>
    </source>
</evidence>
<dbReference type="EMBL" id="CAMGYJ010000004">
    <property type="protein sequence ID" value="CAI0399279.1"/>
    <property type="molecule type" value="Genomic_DNA"/>
</dbReference>
<dbReference type="PANTHER" id="PTHR33144">
    <property type="entry name" value="OS10G0409366 PROTEIN-RELATED"/>
    <property type="match status" value="1"/>
</dbReference>
<dbReference type="Pfam" id="PF03004">
    <property type="entry name" value="Transposase_24"/>
    <property type="match status" value="1"/>
</dbReference>
<reference evidence="4" key="1">
    <citation type="submission" date="2022-08" db="EMBL/GenBank/DDBJ databases">
        <authorList>
            <person name="Gutierrez-Valencia J."/>
        </authorList>
    </citation>
    <scope>NUCLEOTIDE SEQUENCE</scope>
</reference>
<gene>
    <name evidence="4" type="ORF">LITE_LOCUS10232</name>
</gene>
<feature type="region of interest" description="Disordered" evidence="2">
    <location>
        <begin position="1"/>
        <end position="33"/>
    </location>
</feature>
<keyword evidence="5" id="KW-1185">Reference proteome</keyword>
<evidence type="ECO:0000313" key="4">
    <source>
        <dbReference type="EMBL" id="CAI0399279.1"/>
    </source>
</evidence>
<sequence>MTRSRSHSIQRGVHDSNQNHDSVIPASSQVKRKRGTTRCKEIWALSKGEKVHVRINRYGQPVGSKAKKLGYFLGTLARNGAYAPLRYADWRNMLAHYKTEMWDLVQEKFDIDPLVEPWIMSSLDSKWRNFKNKVKNRWFGKKERDGRVLNDDWTWLLEFWSSNKAVRREIVAKENRSKVKSAHTLGTKSYACKRDEMAESTPDKVEPTPAKVYVVAHVRKNGTPLNAQVAQVIEKINEPSCHDNPGSHDRLSQALGEDKYNPSRTYGLGASLGVKNSRVSIIKKALEAQRNAEEKAEKVQEELHEVREGQQRIMSLLQKLHPSMSINEMLDSTNQVTPNDILNTYLPHHQGLSSKTGTTVARNNSSQMVQNRNFSFLDYALDSSQNVDSSSQQRTEQVSSAAAIGHESQELEFVMIKSLLSPGVDVAYANILTKDPKGRVAGQELGRGFYEVFVQVGIHSDEPLVRPYGSYQTIGDVIGRSIAWPSSLSVDGGVVSAIESGSATARGSFAAQSGSVSTIESGQNEVEQNFGTELTFPAACCGIPAVAVILGCCKVEQNFGRLRSCGGGGGGGWHWGIGEWEVRDDAWAGIVGESELGDAERTER</sequence>
<feature type="domain" description="Transposase Tnp1/En/Spm-like" evidence="3">
    <location>
        <begin position="414"/>
        <end position="476"/>
    </location>
</feature>
<evidence type="ECO:0000256" key="1">
    <source>
        <dbReference type="SAM" id="Coils"/>
    </source>
</evidence>
<dbReference type="PANTHER" id="PTHR33144:SF48">
    <property type="entry name" value="PLANT TRANSPOSASE (PTTA_EN_SPM FAMILY)"/>
    <property type="match status" value="1"/>
</dbReference>
<evidence type="ECO:0000313" key="5">
    <source>
        <dbReference type="Proteomes" id="UP001154282"/>
    </source>
</evidence>
<keyword evidence="1" id="KW-0175">Coiled coil</keyword>
<evidence type="ECO:0000256" key="2">
    <source>
        <dbReference type="SAM" id="MobiDB-lite"/>
    </source>
</evidence>
<dbReference type="InterPro" id="IPR004264">
    <property type="entry name" value="Transposase_23"/>
</dbReference>
<proteinExistence type="predicted"/>
<dbReference type="Pfam" id="PF03017">
    <property type="entry name" value="Transposase_23"/>
    <property type="match status" value="1"/>
</dbReference>
<dbReference type="AlphaFoldDB" id="A0AAV0IR48"/>
<protein>
    <recommendedName>
        <fullName evidence="3">Transposase Tnp1/En/Spm-like domain-containing protein</fullName>
    </recommendedName>
</protein>
<feature type="compositionally biased region" description="Polar residues" evidence="2">
    <location>
        <begin position="19"/>
        <end position="29"/>
    </location>
</feature>
<dbReference type="Proteomes" id="UP001154282">
    <property type="component" value="Unassembled WGS sequence"/>
</dbReference>
<name>A0AAV0IR48_9ROSI</name>